<feature type="transmembrane region" description="Helical" evidence="5">
    <location>
        <begin position="127"/>
        <end position="147"/>
    </location>
</feature>
<feature type="transmembrane region" description="Helical" evidence="5">
    <location>
        <begin position="16"/>
        <end position="37"/>
    </location>
</feature>
<dbReference type="InterPro" id="IPR011547">
    <property type="entry name" value="SLC26A/SulP_dom"/>
</dbReference>
<dbReference type="GO" id="GO:0016020">
    <property type="term" value="C:membrane"/>
    <property type="evidence" value="ECO:0007669"/>
    <property type="project" value="UniProtKB-SubCell"/>
</dbReference>
<dbReference type="InterPro" id="IPR002645">
    <property type="entry name" value="STAS_dom"/>
</dbReference>
<sequence length="555" mass="58722">MALINGLHFNNLRGDIYGGLTAAVVALPLAMAMGVAAGTGPVAGLYGAIFVGLFAALFGGTPAQVSGPTGPMTVVMAAIFLQYTAMFPDDPARGAALAFTVVMLGGLFQILLGLLRWGKYIELVPHPVVSGFMSGIGVIIILLQLGPILGHDGASKPLTAAQTFPEYLADVNTVALMLGLVTLVIVYGVPSLLPRLNRLVPSPLLALVVGTAGYVLFVEPGSTPIIGDIPTAFPEFQRPVFEMSLALKMVASGFTLAGLGAIDSLLTSLVADNITRTQHKSNRELIGQGIGNTIAGMFGGLPGAGATMRTMVNVKAGGRTPISGALHALVLLAIVLGAGPLASSIPKAVLAGILIKVGTDIIDWDYLKRLHNVPRAGAAIMLVVFIVTVTIDLLLAVGIGMVMASFLFMQRMTDLQVRGMSAITRPEGETPLSEEETEIMKQADGRILLFHLSGPMSFSSAKAMVRLHAEVSNYDVMLLDLSDTTSVDYTTSRAIDDIIMDSLDAGRPVFLVGVRKEVLNLLERQGVTRHFDEKYICRNRIDALRDALKHVQTHH</sequence>
<dbReference type="GO" id="GO:0055085">
    <property type="term" value="P:transmembrane transport"/>
    <property type="evidence" value="ECO:0007669"/>
    <property type="project" value="InterPro"/>
</dbReference>
<proteinExistence type="predicted"/>
<dbReference type="CDD" id="cd07042">
    <property type="entry name" value="STAS_SulP_like_sulfate_transporter"/>
    <property type="match status" value="1"/>
</dbReference>
<dbReference type="PROSITE" id="PS50801">
    <property type="entry name" value="STAS"/>
    <property type="match status" value="1"/>
</dbReference>
<dbReference type="Proteomes" id="UP000295707">
    <property type="component" value="Unassembled WGS sequence"/>
</dbReference>
<dbReference type="AlphaFoldDB" id="A0A4R1HBC2"/>
<dbReference type="RefSeq" id="WP_132971739.1">
    <property type="nucleotide sequence ID" value="NZ_SMFX01000001.1"/>
</dbReference>
<feature type="transmembrane region" description="Helical" evidence="5">
    <location>
        <begin position="199"/>
        <end position="217"/>
    </location>
</feature>
<keyword evidence="3 5" id="KW-1133">Transmembrane helix</keyword>
<dbReference type="Pfam" id="PF00916">
    <property type="entry name" value="Sulfate_transp"/>
    <property type="match status" value="1"/>
</dbReference>
<feature type="transmembrane region" description="Helical" evidence="5">
    <location>
        <begin position="94"/>
        <end position="115"/>
    </location>
</feature>
<dbReference type="InterPro" id="IPR001902">
    <property type="entry name" value="SLC26A/SulP_fam"/>
</dbReference>
<evidence type="ECO:0000259" key="6">
    <source>
        <dbReference type="PROSITE" id="PS50801"/>
    </source>
</evidence>
<evidence type="ECO:0000256" key="4">
    <source>
        <dbReference type="ARBA" id="ARBA00023136"/>
    </source>
</evidence>
<dbReference type="Pfam" id="PF01740">
    <property type="entry name" value="STAS"/>
    <property type="match status" value="1"/>
</dbReference>
<feature type="transmembrane region" description="Helical" evidence="5">
    <location>
        <begin position="43"/>
        <end position="60"/>
    </location>
</feature>
<name>A0A4R1HBC2_9GAMM</name>
<dbReference type="InterPro" id="IPR036513">
    <property type="entry name" value="STAS_dom_sf"/>
</dbReference>
<evidence type="ECO:0000256" key="5">
    <source>
        <dbReference type="SAM" id="Phobius"/>
    </source>
</evidence>
<keyword evidence="4 5" id="KW-0472">Membrane</keyword>
<evidence type="ECO:0000313" key="8">
    <source>
        <dbReference type="Proteomes" id="UP000295707"/>
    </source>
</evidence>
<reference evidence="7 8" key="1">
    <citation type="submission" date="2019-03" db="EMBL/GenBank/DDBJ databases">
        <title>Genomic Encyclopedia of Type Strains, Phase IV (KMG-IV): sequencing the most valuable type-strain genomes for metagenomic binning, comparative biology and taxonomic classification.</title>
        <authorList>
            <person name="Goeker M."/>
        </authorList>
    </citation>
    <scope>NUCLEOTIDE SEQUENCE [LARGE SCALE GENOMIC DNA]</scope>
    <source>
        <strain evidence="7 8">DSM 19610</strain>
    </source>
</reference>
<dbReference type="Gene3D" id="3.30.750.24">
    <property type="entry name" value="STAS domain"/>
    <property type="match status" value="1"/>
</dbReference>
<keyword evidence="2 5" id="KW-0812">Transmembrane</keyword>
<feature type="transmembrane region" description="Helical" evidence="5">
    <location>
        <begin position="375"/>
        <end position="408"/>
    </location>
</feature>
<dbReference type="PANTHER" id="PTHR11814">
    <property type="entry name" value="SULFATE TRANSPORTER"/>
    <property type="match status" value="1"/>
</dbReference>
<feature type="domain" description="STAS" evidence="6">
    <location>
        <begin position="447"/>
        <end position="547"/>
    </location>
</feature>
<comment type="subcellular location">
    <subcellularLocation>
        <location evidence="1">Membrane</location>
        <topology evidence="1">Multi-pass membrane protein</topology>
    </subcellularLocation>
</comment>
<evidence type="ECO:0000313" key="7">
    <source>
        <dbReference type="EMBL" id="TCK17901.1"/>
    </source>
</evidence>
<gene>
    <name evidence="7" type="ORF">DFR30_1155</name>
</gene>
<feature type="transmembrane region" description="Helical" evidence="5">
    <location>
        <begin position="167"/>
        <end position="187"/>
    </location>
</feature>
<protein>
    <submittedName>
        <fullName evidence="7">SulP family sulfate permease</fullName>
    </submittedName>
</protein>
<organism evidence="7 8">
    <name type="scientific">Thiogranum longum</name>
    <dbReference type="NCBI Taxonomy" id="1537524"/>
    <lineage>
        <taxon>Bacteria</taxon>
        <taxon>Pseudomonadati</taxon>
        <taxon>Pseudomonadota</taxon>
        <taxon>Gammaproteobacteria</taxon>
        <taxon>Chromatiales</taxon>
        <taxon>Ectothiorhodospiraceae</taxon>
        <taxon>Thiogranum</taxon>
    </lineage>
</organism>
<comment type="caution">
    <text evidence="7">The sequence shown here is derived from an EMBL/GenBank/DDBJ whole genome shotgun (WGS) entry which is preliminary data.</text>
</comment>
<dbReference type="OrthoDB" id="9769739at2"/>
<evidence type="ECO:0000256" key="2">
    <source>
        <dbReference type="ARBA" id="ARBA00022692"/>
    </source>
</evidence>
<accession>A0A4R1HBC2</accession>
<dbReference type="SUPFAM" id="SSF52091">
    <property type="entry name" value="SpoIIaa-like"/>
    <property type="match status" value="1"/>
</dbReference>
<keyword evidence="8" id="KW-1185">Reference proteome</keyword>
<feature type="transmembrane region" description="Helical" evidence="5">
    <location>
        <begin position="329"/>
        <end position="355"/>
    </location>
</feature>
<evidence type="ECO:0000256" key="1">
    <source>
        <dbReference type="ARBA" id="ARBA00004141"/>
    </source>
</evidence>
<dbReference type="EMBL" id="SMFX01000001">
    <property type="protein sequence ID" value="TCK17901.1"/>
    <property type="molecule type" value="Genomic_DNA"/>
</dbReference>
<evidence type="ECO:0000256" key="3">
    <source>
        <dbReference type="ARBA" id="ARBA00022989"/>
    </source>
</evidence>
<feature type="transmembrane region" description="Helical" evidence="5">
    <location>
        <begin position="249"/>
        <end position="271"/>
    </location>
</feature>